<dbReference type="InterPro" id="IPR036291">
    <property type="entry name" value="NAD(P)-bd_dom_sf"/>
</dbReference>
<dbReference type="EMBL" id="SGPM01000898">
    <property type="protein sequence ID" value="THH14739.1"/>
    <property type="molecule type" value="Genomic_DNA"/>
</dbReference>
<dbReference type="GO" id="GO:0016616">
    <property type="term" value="F:oxidoreductase activity, acting on the CH-OH group of donors, NAD or NADP as acceptor"/>
    <property type="evidence" value="ECO:0007669"/>
    <property type="project" value="TreeGrafter"/>
</dbReference>
<comment type="similarity">
    <text evidence="2">Belongs to the NAD(P)-dependent epimerase/dehydratase family. Dihydroflavonol-4-reductase subfamily.</text>
</comment>
<evidence type="ECO:0000313" key="4">
    <source>
        <dbReference type="EMBL" id="THH14739.1"/>
    </source>
</evidence>
<dbReference type="PANTHER" id="PTHR10366">
    <property type="entry name" value="NAD DEPENDENT EPIMERASE/DEHYDRATASE"/>
    <property type="match status" value="1"/>
</dbReference>
<evidence type="ECO:0000259" key="3">
    <source>
        <dbReference type="Pfam" id="PF01370"/>
    </source>
</evidence>
<gene>
    <name evidence="4" type="ORF">EUX98_g9570</name>
</gene>
<dbReference type="Gene3D" id="3.40.50.720">
    <property type="entry name" value="NAD(P)-binding Rossmann-like Domain"/>
    <property type="match status" value="1"/>
</dbReference>
<dbReference type="InterPro" id="IPR001509">
    <property type="entry name" value="Epimerase_deHydtase"/>
</dbReference>
<reference evidence="4 5" key="1">
    <citation type="submission" date="2019-02" db="EMBL/GenBank/DDBJ databases">
        <title>Genome sequencing of the rare red list fungi Antrodiella citrinella (Flaviporus citrinellus).</title>
        <authorList>
            <person name="Buettner E."/>
            <person name="Kellner H."/>
        </authorList>
    </citation>
    <scope>NUCLEOTIDE SEQUENCE [LARGE SCALE GENOMIC DNA]</scope>
    <source>
        <strain evidence="4 5">DSM 108506</strain>
    </source>
</reference>
<organism evidence="4 5">
    <name type="scientific">Antrodiella citrinella</name>
    <dbReference type="NCBI Taxonomy" id="2447956"/>
    <lineage>
        <taxon>Eukaryota</taxon>
        <taxon>Fungi</taxon>
        <taxon>Dikarya</taxon>
        <taxon>Basidiomycota</taxon>
        <taxon>Agaricomycotina</taxon>
        <taxon>Agaricomycetes</taxon>
        <taxon>Polyporales</taxon>
        <taxon>Steccherinaceae</taxon>
        <taxon>Antrodiella</taxon>
    </lineage>
</organism>
<dbReference type="Proteomes" id="UP000308730">
    <property type="component" value="Unassembled WGS sequence"/>
</dbReference>
<sequence length="352" mass="38874">MPTIPNNATILVTGANGFVAMWVIDAVLKHGYSVHASVRTEARGQHLLKTFKSYGDKLKLVIIPDISAPGAFDEAVKGIDAVLHTAAVSNSPAMDAMGGDFVINSAVQGNMGLLTSAQKYGSSIKRIVLTSSGVARTNFSTVHKLVDDDSWNDEVLEEYKKKGKDANNAVKYMTSKTLAEKRAWEWYDANKAGLSWDLTTLSPPWIFAPVLYEINTYNDMGFSNQWLYKALVLNEFTEGDSPLNYPAHGWVDARDVAELHVRALEVPAAGGEGIMLVAGEFVWQDAIDVANALSPSPWPSHKQPFYKGLEGLKVHYLSWDTSKEKKIFGHKFKTLEETMTDILADYEKRGWA</sequence>
<evidence type="ECO:0000256" key="2">
    <source>
        <dbReference type="ARBA" id="ARBA00023445"/>
    </source>
</evidence>
<dbReference type="Pfam" id="PF01370">
    <property type="entry name" value="Epimerase"/>
    <property type="match status" value="1"/>
</dbReference>
<keyword evidence="1" id="KW-0560">Oxidoreductase</keyword>
<dbReference type="OrthoDB" id="2735536at2759"/>
<evidence type="ECO:0000313" key="5">
    <source>
        <dbReference type="Proteomes" id="UP000308730"/>
    </source>
</evidence>
<accession>A0A4S4LQY7</accession>
<dbReference type="PANTHER" id="PTHR10366:SF564">
    <property type="entry name" value="STEROL-4-ALPHA-CARBOXYLATE 3-DEHYDROGENASE, DECARBOXYLATING"/>
    <property type="match status" value="1"/>
</dbReference>
<comment type="caution">
    <text evidence="4">The sequence shown here is derived from an EMBL/GenBank/DDBJ whole genome shotgun (WGS) entry which is preliminary data.</text>
</comment>
<keyword evidence="5" id="KW-1185">Reference proteome</keyword>
<proteinExistence type="inferred from homology"/>
<protein>
    <recommendedName>
        <fullName evidence="3">NAD-dependent epimerase/dehydratase domain-containing protein</fullName>
    </recommendedName>
</protein>
<dbReference type="SUPFAM" id="SSF51735">
    <property type="entry name" value="NAD(P)-binding Rossmann-fold domains"/>
    <property type="match status" value="1"/>
</dbReference>
<evidence type="ECO:0000256" key="1">
    <source>
        <dbReference type="ARBA" id="ARBA00023002"/>
    </source>
</evidence>
<feature type="domain" description="NAD-dependent epimerase/dehydratase" evidence="3">
    <location>
        <begin position="10"/>
        <end position="277"/>
    </location>
</feature>
<name>A0A4S4LQY7_9APHY</name>
<dbReference type="InterPro" id="IPR050425">
    <property type="entry name" value="NAD(P)_dehydrat-like"/>
</dbReference>
<dbReference type="AlphaFoldDB" id="A0A4S4LQY7"/>